<protein>
    <submittedName>
        <fullName evidence="1">Uncharacterized protein</fullName>
    </submittedName>
</protein>
<name>A0ABV1RCP3_9ALTE</name>
<dbReference type="RefSeq" id="WP_350400441.1">
    <property type="nucleotide sequence ID" value="NZ_JBELOE010000064.1"/>
</dbReference>
<keyword evidence="2" id="KW-1185">Reference proteome</keyword>
<organism evidence="1 2">
    <name type="scientific">Catenovulum sediminis</name>
    <dbReference type="NCBI Taxonomy" id="1740262"/>
    <lineage>
        <taxon>Bacteria</taxon>
        <taxon>Pseudomonadati</taxon>
        <taxon>Pseudomonadota</taxon>
        <taxon>Gammaproteobacteria</taxon>
        <taxon>Alteromonadales</taxon>
        <taxon>Alteromonadaceae</taxon>
        <taxon>Catenovulum</taxon>
    </lineage>
</organism>
<reference evidence="1 2" key="1">
    <citation type="submission" date="2024-06" db="EMBL/GenBank/DDBJ databases">
        <authorList>
            <person name="Chen R.Y."/>
        </authorList>
    </citation>
    <scope>NUCLEOTIDE SEQUENCE [LARGE SCALE GENOMIC DNA]</scope>
    <source>
        <strain evidence="1 2">D2</strain>
    </source>
</reference>
<comment type="caution">
    <text evidence="1">The sequence shown here is derived from an EMBL/GenBank/DDBJ whole genome shotgun (WGS) entry which is preliminary data.</text>
</comment>
<dbReference type="Proteomes" id="UP001467690">
    <property type="component" value="Unassembled WGS sequence"/>
</dbReference>
<accession>A0ABV1RCP3</accession>
<evidence type="ECO:0000313" key="1">
    <source>
        <dbReference type="EMBL" id="MER2490690.1"/>
    </source>
</evidence>
<proteinExistence type="predicted"/>
<dbReference type="EMBL" id="JBELOE010000064">
    <property type="protein sequence ID" value="MER2490690.1"/>
    <property type="molecule type" value="Genomic_DNA"/>
</dbReference>
<evidence type="ECO:0000313" key="2">
    <source>
        <dbReference type="Proteomes" id="UP001467690"/>
    </source>
</evidence>
<gene>
    <name evidence="1" type="ORF">ABS311_02170</name>
</gene>
<sequence length="124" mass="12777">MPARRQSGKRAYPVKAGAVLTGNRPVLLAAGLAIAVTDNNSALSAGVATMLADNENGADSAIMVEVDTGEHKFISADITIDDVGSDAYFVDDLNVSIDSSTNTRAPAGKITQVDSDGVWVELGV</sequence>